<gene>
    <name evidence="3" type="ORF">C1645_71821</name>
</gene>
<feature type="compositionally biased region" description="Basic and acidic residues" evidence="2">
    <location>
        <begin position="123"/>
        <end position="148"/>
    </location>
</feature>
<feature type="coiled-coil region" evidence="1">
    <location>
        <begin position="13"/>
        <end position="40"/>
    </location>
</feature>
<keyword evidence="1" id="KW-0175">Coiled coil</keyword>
<reference evidence="3 4" key="1">
    <citation type="submission" date="2018-06" db="EMBL/GenBank/DDBJ databases">
        <title>Comparative genomics reveals the genomic features of Rhizophagus irregularis, R. cerebriforme, R. diaphanum and Gigaspora rosea, and their symbiotic lifestyle signature.</title>
        <authorList>
            <person name="Morin E."/>
            <person name="San Clemente H."/>
            <person name="Chen E.C.H."/>
            <person name="De La Providencia I."/>
            <person name="Hainaut M."/>
            <person name="Kuo A."/>
            <person name="Kohler A."/>
            <person name="Murat C."/>
            <person name="Tang N."/>
            <person name="Roy S."/>
            <person name="Loubradou J."/>
            <person name="Henrissat B."/>
            <person name="Grigoriev I.V."/>
            <person name="Corradi N."/>
            <person name="Roux C."/>
            <person name="Martin F.M."/>
        </authorList>
    </citation>
    <scope>NUCLEOTIDE SEQUENCE [LARGE SCALE GENOMIC DNA]</scope>
    <source>
        <strain evidence="3 4">DAOM 227022</strain>
    </source>
</reference>
<evidence type="ECO:0000313" key="3">
    <source>
        <dbReference type="EMBL" id="RIA79468.1"/>
    </source>
</evidence>
<organism evidence="3 4">
    <name type="scientific">Glomus cerebriforme</name>
    <dbReference type="NCBI Taxonomy" id="658196"/>
    <lineage>
        <taxon>Eukaryota</taxon>
        <taxon>Fungi</taxon>
        <taxon>Fungi incertae sedis</taxon>
        <taxon>Mucoromycota</taxon>
        <taxon>Glomeromycotina</taxon>
        <taxon>Glomeromycetes</taxon>
        <taxon>Glomerales</taxon>
        <taxon>Glomeraceae</taxon>
        <taxon>Glomus</taxon>
    </lineage>
</organism>
<proteinExistence type="predicted"/>
<evidence type="ECO:0000256" key="2">
    <source>
        <dbReference type="SAM" id="MobiDB-lite"/>
    </source>
</evidence>
<protein>
    <submittedName>
        <fullName evidence="3">Uncharacterized protein</fullName>
    </submittedName>
</protein>
<dbReference type="Proteomes" id="UP000265703">
    <property type="component" value="Unassembled WGS sequence"/>
</dbReference>
<evidence type="ECO:0000256" key="1">
    <source>
        <dbReference type="SAM" id="Coils"/>
    </source>
</evidence>
<dbReference type="AlphaFoldDB" id="A0A397S0L8"/>
<comment type="caution">
    <text evidence="3">The sequence shown here is derived from an EMBL/GenBank/DDBJ whole genome shotgun (WGS) entry which is preliminary data.</text>
</comment>
<feature type="region of interest" description="Disordered" evidence="2">
    <location>
        <begin position="122"/>
        <end position="192"/>
    </location>
</feature>
<dbReference type="EMBL" id="QKYT01001279">
    <property type="protein sequence ID" value="RIA79468.1"/>
    <property type="molecule type" value="Genomic_DNA"/>
</dbReference>
<evidence type="ECO:0000313" key="4">
    <source>
        <dbReference type="Proteomes" id="UP000265703"/>
    </source>
</evidence>
<dbReference type="OrthoDB" id="2424516at2759"/>
<name>A0A397S0L8_9GLOM</name>
<feature type="compositionally biased region" description="Acidic residues" evidence="2">
    <location>
        <begin position="177"/>
        <end position="192"/>
    </location>
</feature>
<accession>A0A397S0L8</accession>
<sequence length="192" mass="22632">MNFLNFRLHAHDLEEEVLEHDRYKNELKAIKKNYAETSDVGQKVIGWLKNFKNDKNSKQVNHFWSLQVERRNIFMEIKLLEEKSRLLEKQQNELEYEIDLEQTRHILVTTRETRNQGVLLQKEVTKKIENRGTRHKRAREEKKADPPNKRISSGKRGDTLPDGTKIKKPASLNLLPSDDDDDSSEEHDDSSE</sequence>
<keyword evidence="4" id="KW-1185">Reference proteome</keyword>